<dbReference type="EMBL" id="CP024637">
    <property type="protein sequence ID" value="QGR09394.1"/>
    <property type="molecule type" value="Genomic_DNA"/>
</dbReference>
<dbReference type="PANTHER" id="PTHR30579:SF7">
    <property type="entry name" value="HTH-TYPE TRANSCRIPTIONAL REGULATOR LRHA-RELATED"/>
    <property type="match status" value="1"/>
</dbReference>
<comment type="similarity">
    <text evidence="1">Belongs to the LysR transcriptional regulatory family.</text>
</comment>
<organism evidence="7 8">
    <name type="scientific">Pantoea phytobeneficialis</name>
    <dbReference type="NCBI Taxonomy" id="2052056"/>
    <lineage>
        <taxon>Bacteria</taxon>
        <taxon>Pseudomonadati</taxon>
        <taxon>Pseudomonadota</taxon>
        <taxon>Gammaproteobacteria</taxon>
        <taxon>Enterobacterales</taxon>
        <taxon>Erwiniaceae</taxon>
        <taxon>Pantoea</taxon>
    </lineage>
</organism>
<dbReference type="FunFam" id="1.10.10.10:FF:000001">
    <property type="entry name" value="LysR family transcriptional regulator"/>
    <property type="match status" value="1"/>
</dbReference>
<dbReference type="InterPro" id="IPR000847">
    <property type="entry name" value="LysR_HTH_N"/>
</dbReference>
<evidence type="ECO:0000259" key="5">
    <source>
        <dbReference type="PROSITE" id="PS50931"/>
    </source>
</evidence>
<evidence type="ECO:0000313" key="6">
    <source>
        <dbReference type="EMBL" id="MDO6408777.1"/>
    </source>
</evidence>
<dbReference type="RefSeq" id="WP_208726400.1">
    <property type="nucleotide sequence ID" value="NZ_CP024637.1"/>
</dbReference>
<dbReference type="Proteomes" id="UP000424872">
    <property type="component" value="Plasmid pMSR2A"/>
</dbReference>
<reference evidence="8" key="1">
    <citation type="submission" date="2017-11" db="EMBL/GenBank/DDBJ databases">
        <title>Genome sequence of Pantoea sp. MSR2.</title>
        <authorList>
            <person name="Nascimento F.X."/>
        </authorList>
    </citation>
    <scope>NUCLEOTIDE SEQUENCE [LARGE SCALE GENOMIC DNA]</scope>
    <source>
        <strain evidence="8">MSR2</strain>
        <plasmid evidence="8">pmsr2a</plasmid>
    </source>
</reference>
<dbReference type="EMBL" id="JAUOOM010000021">
    <property type="protein sequence ID" value="MDO6408777.1"/>
    <property type="molecule type" value="Genomic_DNA"/>
</dbReference>
<dbReference type="PROSITE" id="PS50931">
    <property type="entry name" value="HTH_LYSR"/>
    <property type="match status" value="1"/>
</dbReference>
<keyword evidence="2" id="KW-0805">Transcription regulation</keyword>
<proteinExistence type="inferred from homology"/>
<dbReference type="InterPro" id="IPR005119">
    <property type="entry name" value="LysR_subst-bd"/>
</dbReference>
<dbReference type="GO" id="GO:0003677">
    <property type="term" value="F:DNA binding"/>
    <property type="evidence" value="ECO:0007669"/>
    <property type="project" value="UniProtKB-KW"/>
</dbReference>
<evidence type="ECO:0000313" key="7">
    <source>
        <dbReference type="EMBL" id="QGR09394.1"/>
    </source>
</evidence>
<geneLocation type="plasmid" evidence="8">
    <name>pmsr2a</name>
</geneLocation>
<dbReference type="Pfam" id="PF03466">
    <property type="entry name" value="LysR_substrate"/>
    <property type="match status" value="1"/>
</dbReference>
<keyword evidence="9" id="KW-1185">Reference proteome</keyword>
<dbReference type="Proteomes" id="UP001171299">
    <property type="component" value="Unassembled WGS sequence"/>
</dbReference>
<reference evidence="7" key="2">
    <citation type="journal article" date="2020" name="Environ. Microbiol.">
        <title>The extreme plant-growth-promoting properties of Pantoea phytobeneficialis MSR2 revealed by functional and genomic analysis.</title>
        <authorList>
            <person name="Nascimento F.X."/>
            <person name="Hernandez A.G."/>
            <person name="Glick B.R."/>
            <person name="Rossi M.J."/>
        </authorList>
    </citation>
    <scope>NUCLEOTIDE SEQUENCE</scope>
    <source>
        <strain evidence="7">MSR2</strain>
    </source>
</reference>
<dbReference type="Gene3D" id="1.10.10.10">
    <property type="entry name" value="Winged helix-like DNA-binding domain superfamily/Winged helix DNA-binding domain"/>
    <property type="match status" value="1"/>
</dbReference>
<evidence type="ECO:0000256" key="1">
    <source>
        <dbReference type="ARBA" id="ARBA00009437"/>
    </source>
</evidence>
<keyword evidence="4" id="KW-0804">Transcription</keyword>
<dbReference type="SUPFAM" id="SSF53850">
    <property type="entry name" value="Periplasmic binding protein-like II"/>
    <property type="match status" value="1"/>
</dbReference>
<dbReference type="KEGG" id="ppho:CTZ24_21430"/>
<gene>
    <name evidence="7" type="ORF">CTZ24_21430</name>
    <name evidence="6" type="ORF">Q3404_19595</name>
</gene>
<dbReference type="InterPro" id="IPR050176">
    <property type="entry name" value="LTTR"/>
</dbReference>
<evidence type="ECO:0000256" key="2">
    <source>
        <dbReference type="ARBA" id="ARBA00023015"/>
    </source>
</evidence>
<feature type="domain" description="HTH lysR-type" evidence="5">
    <location>
        <begin position="4"/>
        <end position="61"/>
    </location>
</feature>
<keyword evidence="3" id="KW-0238">DNA-binding</keyword>
<dbReference type="AlphaFoldDB" id="A0AAP9HA97"/>
<dbReference type="Gene3D" id="3.40.190.10">
    <property type="entry name" value="Periplasmic binding protein-like II"/>
    <property type="match status" value="2"/>
</dbReference>
<name>A0AAP9HA97_9GAMM</name>
<accession>A0AAP9HA97</accession>
<evidence type="ECO:0000256" key="4">
    <source>
        <dbReference type="ARBA" id="ARBA00023163"/>
    </source>
</evidence>
<dbReference type="PANTHER" id="PTHR30579">
    <property type="entry name" value="TRANSCRIPTIONAL REGULATOR"/>
    <property type="match status" value="1"/>
</dbReference>
<dbReference type="SUPFAM" id="SSF46785">
    <property type="entry name" value="Winged helix' DNA-binding domain"/>
    <property type="match status" value="1"/>
</dbReference>
<evidence type="ECO:0000313" key="8">
    <source>
        <dbReference type="Proteomes" id="UP000424872"/>
    </source>
</evidence>
<dbReference type="InterPro" id="IPR036390">
    <property type="entry name" value="WH_DNA-bd_sf"/>
</dbReference>
<reference evidence="6" key="3">
    <citation type="submission" date="2023-07" db="EMBL/GenBank/DDBJ databases">
        <title>The extreme plant-growth-promoting properties of Pantoea phytobeneficialis PF55 revealed by functional and genomic analysis.</title>
        <authorList>
            <person name="Nascimento F.X."/>
            <person name="Marcio R.J."/>
        </authorList>
    </citation>
    <scope>NUCLEOTIDE SEQUENCE</scope>
    <source>
        <strain evidence="6">PF55</strain>
    </source>
</reference>
<evidence type="ECO:0000256" key="3">
    <source>
        <dbReference type="ARBA" id="ARBA00023125"/>
    </source>
</evidence>
<sequence>MNTFDMEQLRSFVAAVDAGSLTAAAPQRCLSQSALSEQLRKLEQRANQTLLVRSKSGVTPTAAGEKLLHHARHLLALADLAWRDLQGVTLSGEIRLGITDYCRPDAIVALLARYARDYPQLRLRTTMGKSAEIDAAWQRGELDLAVVMRVPGFSRAGDARQEKRLFREPLLWVGAAGLSLAQPLPLVLLPEGCMLHRAACQALSREHQAWFIRHISSGVRGLQDAVAAGLGVACLNRSAMPREGVVVLQQPVLPSLPEAEFVLLSRPAEHREQGQICVAFGEILQQTLAY</sequence>
<keyword evidence="7" id="KW-0614">Plasmid</keyword>
<protein>
    <submittedName>
        <fullName evidence="7">LysR family transcriptional regulator</fullName>
    </submittedName>
</protein>
<dbReference type="InterPro" id="IPR036388">
    <property type="entry name" value="WH-like_DNA-bd_sf"/>
</dbReference>
<geneLocation type="plasmid" evidence="7">
    <name>pMSR2A</name>
</geneLocation>
<evidence type="ECO:0000313" key="9">
    <source>
        <dbReference type="Proteomes" id="UP001171299"/>
    </source>
</evidence>
<dbReference type="GO" id="GO:0003700">
    <property type="term" value="F:DNA-binding transcription factor activity"/>
    <property type="evidence" value="ECO:0007669"/>
    <property type="project" value="InterPro"/>
</dbReference>
<dbReference type="Pfam" id="PF00126">
    <property type="entry name" value="HTH_1"/>
    <property type="match status" value="1"/>
</dbReference>